<evidence type="ECO:0000313" key="2">
    <source>
        <dbReference type="EMBL" id="DAD66187.1"/>
    </source>
</evidence>
<name>A0A8S5L8C8_9CAUD</name>
<protein>
    <submittedName>
        <fullName evidence="2">PORTAL PROTEIN</fullName>
    </submittedName>
</protein>
<feature type="region of interest" description="Disordered" evidence="1">
    <location>
        <begin position="465"/>
        <end position="506"/>
    </location>
</feature>
<reference evidence="2" key="1">
    <citation type="journal article" date="2021" name="Proc. Natl. Acad. Sci. U.S.A.">
        <title>A Catalog of Tens of Thousands of Viruses from Human Metagenomes Reveals Hidden Associations with Chronic Diseases.</title>
        <authorList>
            <person name="Tisza M.J."/>
            <person name="Buck C.B."/>
        </authorList>
    </citation>
    <scope>NUCLEOTIDE SEQUENCE</scope>
    <source>
        <strain evidence="2">CtjfQ5</strain>
    </source>
</reference>
<organism evidence="2">
    <name type="scientific">Siphoviridae sp. ctjfQ5</name>
    <dbReference type="NCBI Taxonomy" id="2823594"/>
    <lineage>
        <taxon>Viruses</taxon>
        <taxon>Duplodnaviria</taxon>
        <taxon>Heunggongvirae</taxon>
        <taxon>Uroviricota</taxon>
        <taxon>Caudoviricetes</taxon>
    </lineage>
</organism>
<feature type="compositionally biased region" description="Gly residues" evidence="1">
    <location>
        <begin position="497"/>
        <end position="506"/>
    </location>
</feature>
<evidence type="ECO:0000256" key="1">
    <source>
        <dbReference type="SAM" id="MobiDB-lite"/>
    </source>
</evidence>
<proteinExistence type="predicted"/>
<sequence length="506" mass="57364">MVNFNLRGDCIGRTDTDFRRGMTDKRFLELEITAWLRSPERKRQLAGEMYYDNQQDILAKRRMAIDDNGDPIEVRHLPNNRLISNQYAKMVDQKTNYSFGRPFSFDTEDKGYAEALSQVFGSRFRRVMRNLGEGAWIGGKSWLYLYYDAGELVFKRLPADEVLPFWADADHTILDAAVHVYAVEEYDESEIPKAVIKVEVLHGGGVDCFIRHDDGTLEPDSSARSGDYITAPDPKTGEQRGYNWKRIPLICFKSSHHEIPLLSKVKCLQDAYNQILSAFADRMEEDIHNTVIVIKNYDGEDLGRLRRNLATYGIIKVRSYEGSEGGASTLEIEVNAENFKVILALLKDAIIENARGYDAKDERMGGNPNQMNIQSMYSDIDLDANGIEIEFQAAMEELLWFVNQHLANTGKGNFEGEEVKVIFDRDVLINETEAINNCKNSVGILSNETIVKNHPWISDPEQELERIKKEQKEATEDPYQAAFMANRKKGGDPQDGVTGGDGDGDE</sequence>
<dbReference type="InterPro" id="IPR021145">
    <property type="entry name" value="Portal_protein_SPP1_Gp6-like"/>
</dbReference>
<dbReference type="EMBL" id="BK014655">
    <property type="protein sequence ID" value="DAD66187.1"/>
    <property type="molecule type" value="Genomic_DNA"/>
</dbReference>
<feature type="compositionally biased region" description="Basic and acidic residues" evidence="1">
    <location>
        <begin position="465"/>
        <end position="475"/>
    </location>
</feature>
<accession>A0A8S5L8C8</accession>
<dbReference type="Pfam" id="PF05133">
    <property type="entry name" value="SPP1_portal"/>
    <property type="match status" value="1"/>
</dbReference>